<dbReference type="KEGG" id="zpl:ZBT109_0878"/>
<proteinExistence type="predicted"/>
<keyword evidence="2" id="KW-1185">Reference proteome</keyword>
<reference evidence="1 2" key="1">
    <citation type="submission" date="2018-09" db="EMBL/GenBank/DDBJ databases">
        <title>Zymobacter palmae IAM14233 (=T109) whole genome analysis.</title>
        <authorList>
            <person name="Yanase H."/>
        </authorList>
    </citation>
    <scope>NUCLEOTIDE SEQUENCE [LARGE SCALE GENOMIC DNA]</scope>
    <source>
        <strain evidence="1 2">IAM14233</strain>
    </source>
</reference>
<dbReference type="AlphaFoldDB" id="A0A348HDE9"/>
<dbReference type="Proteomes" id="UP000267342">
    <property type="component" value="Chromosome"/>
</dbReference>
<dbReference type="EMBL" id="AP018933">
    <property type="protein sequence ID" value="BBG29651.1"/>
    <property type="molecule type" value="Genomic_DNA"/>
</dbReference>
<gene>
    <name evidence="1" type="ORF">ZBT109_0878</name>
</gene>
<evidence type="ECO:0000313" key="1">
    <source>
        <dbReference type="EMBL" id="BBG29651.1"/>
    </source>
</evidence>
<evidence type="ECO:0000313" key="2">
    <source>
        <dbReference type="Proteomes" id="UP000267342"/>
    </source>
</evidence>
<name>A0A348HDE9_9GAMM</name>
<protein>
    <submittedName>
        <fullName evidence="1">Uncharacterized protein</fullName>
    </submittedName>
</protein>
<sequence length="38" mass="4102">MALLAEVLELLLPCQCCVQSGGFFALLFLKYLALLSGL</sequence>
<accession>A0A348HDE9</accession>
<organism evidence="1 2">
    <name type="scientific">Zymobacter palmae</name>
    <dbReference type="NCBI Taxonomy" id="33074"/>
    <lineage>
        <taxon>Bacteria</taxon>
        <taxon>Pseudomonadati</taxon>
        <taxon>Pseudomonadota</taxon>
        <taxon>Gammaproteobacteria</taxon>
        <taxon>Oceanospirillales</taxon>
        <taxon>Halomonadaceae</taxon>
        <taxon>Zymobacter group</taxon>
        <taxon>Zymobacter</taxon>
    </lineage>
</organism>